<dbReference type="InterPro" id="IPR004013">
    <property type="entry name" value="PHP_dom"/>
</dbReference>
<name>A0A432ZLK6_9GAMM</name>
<dbReference type="GO" id="GO:0004534">
    <property type="term" value="F:5'-3' RNA exonuclease activity"/>
    <property type="evidence" value="ECO:0007669"/>
    <property type="project" value="TreeGrafter"/>
</dbReference>
<dbReference type="EMBL" id="PIQH01000009">
    <property type="protein sequence ID" value="RUO78848.1"/>
    <property type="molecule type" value="Genomic_DNA"/>
</dbReference>
<sequence length="278" mass="30824">MRADYHCHSYFSDGALAPSELVIRAAEQGLQQLAITDHDSVAGLEQAQQTIATQQLALTLIAGVEISCRWHSFEIHIVGLNINPQAADLAQLLTQQQQCRRQRFAAMVEKLQSRLQGFVVELPQQQTMPTRKHLADALLSQGYVSEFGQAFKRYLGQGQCAYVKPEWCSVADAIAAINASGGVAVLAHPHAYQMSNKWLRRLIVEAQQHGLAAIEVSQTQQSPGQREALAGFAKDYQLSASVGSDFHYPSRFRELGKNLCLPEGCVPIWHHWQGSKEH</sequence>
<evidence type="ECO:0000259" key="1">
    <source>
        <dbReference type="SMART" id="SM00481"/>
    </source>
</evidence>
<dbReference type="SUPFAM" id="SSF89550">
    <property type="entry name" value="PHP domain-like"/>
    <property type="match status" value="1"/>
</dbReference>
<organism evidence="2 3">
    <name type="scientific">Idiomarina tyrosinivorans</name>
    <dbReference type="NCBI Taxonomy" id="1445662"/>
    <lineage>
        <taxon>Bacteria</taxon>
        <taxon>Pseudomonadati</taxon>
        <taxon>Pseudomonadota</taxon>
        <taxon>Gammaproteobacteria</taxon>
        <taxon>Alteromonadales</taxon>
        <taxon>Idiomarinaceae</taxon>
        <taxon>Idiomarina</taxon>
    </lineage>
</organism>
<dbReference type="SMART" id="SM00481">
    <property type="entry name" value="POLIIIAc"/>
    <property type="match status" value="1"/>
</dbReference>
<dbReference type="OrthoDB" id="9804333at2"/>
<dbReference type="InterPro" id="IPR052018">
    <property type="entry name" value="PHP_domain"/>
</dbReference>
<keyword evidence="3" id="KW-1185">Reference proteome</keyword>
<dbReference type="Gene3D" id="1.10.150.650">
    <property type="match status" value="1"/>
</dbReference>
<dbReference type="Gene3D" id="3.20.20.140">
    <property type="entry name" value="Metal-dependent hydrolases"/>
    <property type="match status" value="1"/>
</dbReference>
<dbReference type="Proteomes" id="UP000287996">
    <property type="component" value="Unassembled WGS sequence"/>
</dbReference>
<dbReference type="PANTHER" id="PTHR42924">
    <property type="entry name" value="EXONUCLEASE"/>
    <property type="match status" value="1"/>
</dbReference>
<reference evidence="2 3" key="1">
    <citation type="journal article" date="2011" name="Front. Microbiol.">
        <title>Genomic signatures of strain selection and enhancement in Bacillus atrophaeus var. globigii, a historical biowarfare simulant.</title>
        <authorList>
            <person name="Gibbons H.S."/>
            <person name="Broomall S.M."/>
            <person name="McNew L.A."/>
            <person name="Daligault H."/>
            <person name="Chapman C."/>
            <person name="Bruce D."/>
            <person name="Karavis M."/>
            <person name="Krepps M."/>
            <person name="McGregor P.A."/>
            <person name="Hong C."/>
            <person name="Park K.H."/>
            <person name="Akmal A."/>
            <person name="Feldman A."/>
            <person name="Lin J.S."/>
            <person name="Chang W.E."/>
            <person name="Higgs B.W."/>
            <person name="Demirev P."/>
            <person name="Lindquist J."/>
            <person name="Liem A."/>
            <person name="Fochler E."/>
            <person name="Read T.D."/>
            <person name="Tapia R."/>
            <person name="Johnson S."/>
            <person name="Bishop-Lilly K.A."/>
            <person name="Detter C."/>
            <person name="Han C."/>
            <person name="Sozhamannan S."/>
            <person name="Rosenzweig C.N."/>
            <person name="Skowronski E.W."/>
        </authorList>
    </citation>
    <scope>NUCLEOTIDE SEQUENCE [LARGE SCALE GENOMIC DNA]</scope>
    <source>
        <strain evidence="2 3">CC-PW-9</strain>
    </source>
</reference>
<protein>
    <submittedName>
        <fullName evidence="2">PHP domain-containing protein</fullName>
    </submittedName>
</protein>
<dbReference type="CDD" id="cd07438">
    <property type="entry name" value="PHP_HisPPase_AMP"/>
    <property type="match status" value="1"/>
</dbReference>
<gene>
    <name evidence="2" type="ORF">CWI84_09835</name>
</gene>
<dbReference type="RefSeq" id="WP_126842418.1">
    <property type="nucleotide sequence ID" value="NZ_PIQH01000009.1"/>
</dbReference>
<dbReference type="PANTHER" id="PTHR42924:SF3">
    <property type="entry name" value="POLYMERASE_HISTIDINOL PHOSPHATASE N-TERMINAL DOMAIN-CONTAINING PROTEIN"/>
    <property type="match status" value="1"/>
</dbReference>
<proteinExistence type="predicted"/>
<accession>A0A432ZLK6</accession>
<dbReference type="InterPro" id="IPR016195">
    <property type="entry name" value="Pol/histidinol_Pase-like"/>
</dbReference>
<dbReference type="GO" id="GO:0035312">
    <property type="term" value="F:5'-3' DNA exonuclease activity"/>
    <property type="evidence" value="ECO:0007669"/>
    <property type="project" value="TreeGrafter"/>
</dbReference>
<evidence type="ECO:0000313" key="3">
    <source>
        <dbReference type="Proteomes" id="UP000287996"/>
    </source>
</evidence>
<dbReference type="Pfam" id="PF02811">
    <property type="entry name" value="PHP"/>
    <property type="match status" value="1"/>
</dbReference>
<evidence type="ECO:0000313" key="2">
    <source>
        <dbReference type="EMBL" id="RUO78848.1"/>
    </source>
</evidence>
<comment type="caution">
    <text evidence="2">The sequence shown here is derived from an EMBL/GenBank/DDBJ whole genome shotgun (WGS) entry which is preliminary data.</text>
</comment>
<dbReference type="AlphaFoldDB" id="A0A432ZLK6"/>
<feature type="domain" description="Polymerase/histidinol phosphatase N-terminal" evidence="1">
    <location>
        <begin position="3"/>
        <end position="70"/>
    </location>
</feature>
<dbReference type="InterPro" id="IPR003141">
    <property type="entry name" value="Pol/His_phosphatase_N"/>
</dbReference>